<evidence type="ECO:0000256" key="1">
    <source>
        <dbReference type="SAM" id="MobiDB-lite"/>
    </source>
</evidence>
<feature type="compositionally biased region" description="Basic residues" evidence="1">
    <location>
        <begin position="790"/>
        <end position="799"/>
    </location>
</feature>
<evidence type="ECO:0000259" key="3">
    <source>
        <dbReference type="Pfam" id="PF16793"/>
    </source>
</evidence>
<feature type="compositionally biased region" description="Basic and acidic residues" evidence="1">
    <location>
        <begin position="449"/>
        <end position="459"/>
    </location>
</feature>
<dbReference type="EMBL" id="FPIW01000061">
    <property type="protein sequence ID" value="SFW67464.1"/>
    <property type="molecule type" value="Genomic_DNA"/>
</dbReference>
<proteinExistence type="predicted"/>
<dbReference type="RefSeq" id="WP_072312364.1">
    <property type="nucleotide sequence ID" value="NZ_FPIW01000061.1"/>
</dbReference>
<evidence type="ECO:0000259" key="4">
    <source>
        <dbReference type="Pfam" id="PF22863"/>
    </source>
</evidence>
<dbReference type="AlphaFoldDB" id="A0AA94HUL1"/>
<dbReference type="Pfam" id="PF16793">
    <property type="entry name" value="RepB_primase"/>
    <property type="match status" value="1"/>
</dbReference>
<reference evidence="6" key="1">
    <citation type="submission" date="2016-11" db="EMBL/GenBank/DDBJ databases">
        <authorList>
            <person name="Jaros S."/>
            <person name="Januszkiewicz K."/>
            <person name="Wedrychowicz H."/>
        </authorList>
    </citation>
    <scope>NUCLEOTIDE SEQUENCE [LARGE SCALE GENOMIC DNA]</scope>
    <source>
        <strain evidence="6">DSM 7057</strain>
    </source>
</reference>
<organism evidence="5 6">
    <name type="scientific">Desulfovibrio desulfuricans</name>
    <dbReference type="NCBI Taxonomy" id="876"/>
    <lineage>
        <taxon>Bacteria</taxon>
        <taxon>Pseudomonadati</taxon>
        <taxon>Thermodesulfobacteriota</taxon>
        <taxon>Desulfovibrionia</taxon>
        <taxon>Desulfovibrionales</taxon>
        <taxon>Desulfovibrionaceae</taxon>
        <taxon>Desulfovibrio</taxon>
    </lineage>
</organism>
<evidence type="ECO:0000313" key="6">
    <source>
        <dbReference type="Proteomes" id="UP000182680"/>
    </source>
</evidence>
<dbReference type="Gene3D" id="3.30.70.1790">
    <property type="entry name" value="RepB DNA-primase, N-terminal domain"/>
    <property type="match status" value="1"/>
</dbReference>
<feature type="region of interest" description="Disordered" evidence="1">
    <location>
        <begin position="171"/>
        <end position="205"/>
    </location>
</feature>
<evidence type="ECO:0000313" key="5">
    <source>
        <dbReference type="EMBL" id="SFW67464.1"/>
    </source>
</evidence>
<dbReference type="Proteomes" id="UP000182680">
    <property type="component" value="Unassembled WGS sequence"/>
</dbReference>
<feature type="domain" description="MobA/VirD2-like nuclease" evidence="2">
    <location>
        <begin position="46"/>
        <end position="167"/>
    </location>
</feature>
<feature type="region of interest" description="Disordered" evidence="1">
    <location>
        <begin position="761"/>
        <end position="799"/>
    </location>
</feature>
<comment type="caution">
    <text evidence="5">The sequence shown here is derived from an EMBL/GenBank/DDBJ whole genome shotgun (WGS) entry which is preliminary data.</text>
</comment>
<dbReference type="InterPro" id="IPR005094">
    <property type="entry name" value="Endonuclease_MobA/VirD2"/>
</dbReference>
<feature type="compositionally biased region" description="Low complexity" evidence="1">
    <location>
        <begin position="771"/>
        <end position="789"/>
    </location>
</feature>
<feature type="compositionally biased region" description="Basic and acidic residues" evidence="1">
    <location>
        <begin position="186"/>
        <end position="201"/>
    </location>
</feature>
<feature type="domain" description="TraI-like middle" evidence="4">
    <location>
        <begin position="197"/>
        <end position="277"/>
    </location>
</feature>
<dbReference type="InterPro" id="IPR039459">
    <property type="entry name" value="RepB-like_DNA_primase_dom"/>
</dbReference>
<gene>
    <name evidence="5" type="ORF">SAMN02910291_02436</name>
</gene>
<evidence type="ECO:0000259" key="2">
    <source>
        <dbReference type="Pfam" id="PF03432"/>
    </source>
</evidence>
<accession>A0AA94HUL1</accession>
<feature type="domain" description="RepB-like DNA primase" evidence="3">
    <location>
        <begin position="470"/>
        <end position="617"/>
    </location>
</feature>
<sequence length="799" mass="88477">MIAKKQPKNTQYTKSRAQDVADLCRYITDARSHMTNRPTLSSEPEKVICSGSLGLNFETLDARISEMAGLASQAKSGNPTDHWVLSWQSHEAPTPEQLHTAAKMFVHELGLDGHQIVYGAHQNTQNTHLHLAINRVSPTTGRVVKVNKGFDHLAAARAICVIESAQGWNQEPNPVFHMTPQGPQQRPDRKRGLSDAARAAERSTAVESLERRARDLAPVIAAATSWQDLHTRLAAQGCTYEKRKGGAVLKFGKSGFIKASKAARAASLAALEKRFGAPFQRPEKLVPRPYEPKPPALRSDLDPVSLILGLLFYLLGMHRTARTILHTSQELERANLRQAKFHSAQAKWAAQSVLREEHAAARRELKAAQEVEIAEIKKMTPAQARAYCEQHGLFPTATTQKQPPASNTGAEKEKLMNNHTQNFNIVHAALGATRYRLTARAEAGIKGQRDFTHGKKEAGPEGLTETGAFRGWQPEEVRAHMPKVAQTATQDRYGTYITPLSTDTHYILIDDINTPEKQEKSEKYAAALEVESSPGNRQKVLKIKADPDPIIAKKAANACAARINAECGDPAVRNGEQAWRMPGFANNKPKHQRPDGSVPEVTILSAHGGFCPRAQHIYNEEVARLRELQHQQPAQPQEAPVAIKGNIPTSECNHKSIPWADLYAVHSVKLSDDHGVHGRNLDYAVACRLRAIGYSDGEAVRIIAHGREWNDEIRHGDTPPQAWDQEVARAWTRVKEAYYTPDGDKAVARLGENAIKAARRAESEWARTLKAEQAAQQQPAPDQPEQQPKPARRRRSRGR</sequence>
<protein>
    <submittedName>
        <fullName evidence="5">RepB DNA-primase</fullName>
    </submittedName>
</protein>
<name>A0AA94HUL1_DESDE</name>
<feature type="region of interest" description="Disordered" evidence="1">
    <location>
        <begin position="449"/>
        <end position="468"/>
    </location>
</feature>
<dbReference type="InterPro" id="IPR054462">
    <property type="entry name" value="TraI_M"/>
</dbReference>
<feature type="compositionally biased region" description="Basic and acidic residues" evidence="1">
    <location>
        <begin position="761"/>
        <end position="770"/>
    </location>
</feature>
<dbReference type="Pfam" id="PF03432">
    <property type="entry name" value="Relaxase"/>
    <property type="match status" value="1"/>
</dbReference>
<dbReference type="Pfam" id="PF22863">
    <property type="entry name" value="TraI_middle"/>
    <property type="match status" value="1"/>
</dbReference>